<dbReference type="PANTHER" id="PTHR45418:SF5">
    <property type="entry name" value="BRCA2-INTERACTING PROTEIN-LIKE-RELATED"/>
    <property type="match status" value="1"/>
</dbReference>
<keyword evidence="2" id="KW-0963">Cytoplasm</keyword>
<proteinExistence type="predicted"/>
<dbReference type="SUPFAM" id="SSF52540">
    <property type="entry name" value="P-loop containing nucleoside triphosphate hydrolases"/>
    <property type="match status" value="1"/>
</dbReference>
<protein>
    <submittedName>
        <fullName evidence="6">Helicase Mov10l1</fullName>
    </submittedName>
</protein>
<gene>
    <name evidence="6" type="ORF">C2E20_2204</name>
</gene>
<sequence length="516" mass="54667">MHERGSQRLNEEQRQAVAAVVCGAGRAFPYALFGPPGTGNTVTLVECALQLLQAHPRARLLLCAPQNYSADLLCSALAVAGLGTEELLRLNDPRRPAYQAKEEVLPFSLYSEQARMFTLPDRDAPLTRSLLREHLPARHARFTHVLIDEAGQALLPKALIALSLLELSTPGAAAAHDAGWGAVLAGDPRQLGPVVRSQVAAGAGLATSLLDICITRHSATAYAVMDMGRVPPTVMLLRNNHSHRRLLDLPSRLFYSGSLVPAADQQAVLPPRWDELEGEGGAQGQAAQQQQRPGVEEAAAEAAGPEGAAEAAAAAAAEAEVDSVPAQMREGDSPSWFNPVEASTVVELVAGLLAAAPGVGQNDIGVMATYRKQVQKIRLLLRQRGLGAIRVGAVDDYQGKEERIIFISTVLSRPESLPPLRASGATPTSDSHLGFWRSPKRFNVAVTRAKALLVVVGQPAVLLEDASWRELLRHCFAHGAFRGAGSASVRQRFRVDAGAAAGALPDVAEAGAGEAE</sequence>
<evidence type="ECO:0000256" key="3">
    <source>
        <dbReference type="SAM" id="MobiDB-lite"/>
    </source>
</evidence>
<dbReference type="Proteomes" id="UP000239649">
    <property type="component" value="Unassembled WGS sequence"/>
</dbReference>
<dbReference type="InterPro" id="IPR047187">
    <property type="entry name" value="SF1_C_Upf1"/>
</dbReference>
<evidence type="ECO:0000313" key="7">
    <source>
        <dbReference type="Proteomes" id="UP000239649"/>
    </source>
</evidence>
<dbReference type="GO" id="GO:0005737">
    <property type="term" value="C:cytoplasm"/>
    <property type="evidence" value="ECO:0007669"/>
    <property type="project" value="UniProtKB-SubCell"/>
</dbReference>
<feature type="region of interest" description="Disordered" evidence="3">
    <location>
        <begin position="274"/>
        <end position="335"/>
    </location>
</feature>
<feature type="domain" description="DNA2/NAM7 helicase helicase" evidence="4">
    <location>
        <begin position="138"/>
        <end position="198"/>
    </location>
</feature>
<dbReference type="Gene3D" id="3.40.50.300">
    <property type="entry name" value="P-loop containing nucleotide triphosphate hydrolases"/>
    <property type="match status" value="2"/>
</dbReference>
<keyword evidence="6" id="KW-0378">Hydrolase</keyword>
<dbReference type="InterPro" id="IPR041679">
    <property type="entry name" value="DNA2/NAM7-like_C"/>
</dbReference>
<name>A0A2P6VJV3_9CHLO</name>
<reference evidence="6 7" key="1">
    <citation type="journal article" date="2018" name="Plant J.">
        <title>Genome sequences of Chlorella sorokiniana UTEX 1602 and Micractinium conductrix SAG 241.80: implications to maltose excretion by a green alga.</title>
        <authorList>
            <person name="Arriola M.B."/>
            <person name="Velmurugan N."/>
            <person name="Zhang Y."/>
            <person name="Plunkett M.H."/>
            <person name="Hondzo H."/>
            <person name="Barney B.M."/>
        </authorList>
    </citation>
    <scope>NUCLEOTIDE SEQUENCE [LARGE SCALE GENOMIC DNA]</scope>
    <source>
        <strain evidence="6 7">SAG 241.80</strain>
    </source>
</reference>
<dbReference type="CDD" id="cd18808">
    <property type="entry name" value="SF1_C_Upf1"/>
    <property type="match status" value="1"/>
</dbReference>
<feature type="domain" description="DNA2/NAM7 helicase helicase" evidence="4">
    <location>
        <begin position="9"/>
        <end position="94"/>
    </location>
</feature>
<dbReference type="PANTHER" id="PTHR45418">
    <property type="entry name" value="CANCER/TESTIS ANTIGEN 55"/>
    <property type="match status" value="1"/>
</dbReference>
<evidence type="ECO:0000256" key="1">
    <source>
        <dbReference type="ARBA" id="ARBA00004496"/>
    </source>
</evidence>
<comment type="caution">
    <text evidence="6">The sequence shown here is derived from an EMBL/GenBank/DDBJ whole genome shotgun (WGS) entry which is preliminary data.</text>
</comment>
<dbReference type="OrthoDB" id="6513042at2759"/>
<dbReference type="STRING" id="554055.A0A2P6VJV3"/>
<evidence type="ECO:0000259" key="5">
    <source>
        <dbReference type="Pfam" id="PF13087"/>
    </source>
</evidence>
<keyword evidence="7" id="KW-1185">Reference proteome</keyword>
<comment type="subcellular location">
    <subcellularLocation>
        <location evidence="1">Cytoplasm</location>
    </subcellularLocation>
</comment>
<feature type="compositionally biased region" description="Low complexity" evidence="3">
    <location>
        <begin position="284"/>
        <end position="318"/>
    </location>
</feature>
<evidence type="ECO:0000256" key="2">
    <source>
        <dbReference type="ARBA" id="ARBA00022490"/>
    </source>
</evidence>
<dbReference type="InterPro" id="IPR027417">
    <property type="entry name" value="P-loop_NTPase"/>
</dbReference>
<feature type="domain" description="DNA2/NAM7 helicase-like C-terminal" evidence="5">
    <location>
        <begin position="233"/>
        <end position="458"/>
    </location>
</feature>
<dbReference type="Pfam" id="PF13087">
    <property type="entry name" value="AAA_12"/>
    <property type="match status" value="1"/>
</dbReference>
<dbReference type="Pfam" id="PF13086">
    <property type="entry name" value="AAA_11"/>
    <property type="match status" value="2"/>
</dbReference>
<keyword evidence="6" id="KW-0067">ATP-binding</keyword>
<evidence type="ECO:0000259" key="4">
    <source>
        <dbReference type="Pfam" id="PF13086"/>
    </source>
</evidence>
<keyword evidence="6" id="KW-0347">Helicase</keyword>
<organism evidence="6 7">
    <name type="scientific">Micractinium conductrix</name>
    <dbReference type="NCBI Taxonomy" id="554055"/>
    <lineage>
        <taxon>Eukaryota</taxon>
        <taxon>Viridiplantae</taxon>
        <taxon>Chlorophyta</taxon>
        <taxon>core chlorophytes</taxon>
        <taxon>Trebouxiophyceae</taxon>
        <taxon>Chlorellales</taxon>
        <taxon>Chlorellaceae</taxon>
        <taxon>Chlorella clade</taxon>
        <taxon>Micractinium</taxon>
    </lineage>
</organism>
<dbReference type="AlphaFoldDB" id="A0A2P6VJV3"/>
<dbReference type="EMBL" id="LHPF02000004">
    <property type="protein sequence ID" value="PSC74375.1"/>
    <property type="molecule type" value="Genomic_DNA"/>
</dbReference>
<dbReference type="GO" id="GO:0004386">
    <property type="term" value="F:helicase activity"/>
    <property type="evidence" value="ECO:0007669"/>
    <property type="project" value="UniProtKB-KW"/>
</dbReference>
<accession>A0A2P6VJV3</accession>
<evidence type="ECO:0000313" key="6">
    <source>
        <dbReference type="EMBL" id="PSC74375.1"/>
    </source>
</evidence>
<keyword evidence="6" id="KW-0547">Nucleotide-binding</keyword>
<dbReference type="InterPro" id="IPR041677">
    <property type="entry name" value="DNA2/NAM7_AAA_11"/>
</dbReference>